<keyword evidence="4" id="KW-1185">Reference proteome</keyword>
<feature type="domain" description="PurM-like C-terminal" evidence="2">
    <location>
        <begin position="215"/>
        <end position="357"/>
    </location>
</feature>
<dbReference type="OrthoDB" id="9804441at2"/>
<dbReference type="Pfam" id="PF02769">
    <property type="entry name" value="AIRS_C"/>
    <property type="match status" value="1"/>
</dbReference>
<protein>
    <recommendedName>
        <fullName evidence="2">PurM-like C-terminal domain-containing protein</fullName>
    </recommendedName>
</protein>
<feature type="compositionally biased region" description="Basic and acidic residues" evidence="1">
    <location>
        <begin position="88"/>
        <end position="97"/>
    </location>
</feature>
<sequence>MTAHAGSADWMKALQEETILSLNDAEDTQNAELTDLVAEALDDYGPAERPKRSGLVHAPVEYPELLPLEPTQIVDQVKELFSALQTEEHAAGKRAETDSPSDLSAPAATATNPHFAAVDPVAAAEQAVAQACRVACAAGIQPKVVGIELQHGDLTDPQMRWKLARAAKAASRAVKSLGLDLTVAKLRATSQNLVNTVAVVAGEPLGKLIPAGWNREGLAIMLLGDTNSELGASAWARHYNAEPEDALGVNLPDADLPAEGALARVLLALAGNDLLPSATAVQEGGLAAAILQSCQKFGIGGSIDLGGVCSNWRLSTAEALFSEAPARALIAVPEGVIPAVEAAADAEDVARIRIGTTGGELMVMNGAAKPNPTGAEPLEGDLLVFPLADLA</sequence>
<dbReference type="PANTHER" id="PTHR43555:SF1">
    <property type="entry name" value="PHOSPHORIBOSYLFORMYLGLYCINAMIDINE SYNTHASE SUBUNIT PURL"/>
    <property type="match status" value="1"/>
</dbReference>
<evidence type="ECO:0000313" key="4">
    <source>
        <dbReference type="Proteomes" id="UP000186465"/>
    </source>
</evidence>
<evidence type="ECO:0000313" key="3">
    <source>
        <dbReference type="EMBL" id="OKL50649.1"/>
    </source>
</evidence>
<dbReference type="InterPro" id="IPR010918">
    <property type="entry name" value="PurM-like_C_dom"/>
</dbReference>
<dbReference type="GO" id="GO:0004642">
    <property type="term" value="F:phosphoribosylformylglycinamidine synthase activity"/>
    <property type="evidence" value="ECO:0007669"/>
    <property type="project" value="InterPro"/>
</dbReference>
<dbReference type="Gene3D" id="3.90.650.10">
    <property type="entry name" value="PurM-like C-terminal domain"/>
    <property type="match status" value="1"/>
</dbReference>
<organism evidence="3 4">
    <name type="scientific">Boudabousia marimammalium</name>
    <dbReference type="NCBI Taxonomy" id="156892"/>
    <lineage>
        <taxon>Bacteria</taxon>
        <taxon>Bacillati</taxon>
        <taxon>Actinomycetota</taxon>
        <taxon>Actinomycetes</taxon>
        <taxon>Actinomycetales</taxon>
        <taxon>Actinomycetaceae</taxon>
        <taxon>Boudabousia</taxon>
    </lineage>
</organism>
<feature type="region of interest" description="Disordered" evidence="1">
    <location>
        <begin position="88"/>
        <end position="108"/>
    </location>
</feature>
<dbReference type="InterPro" id="IPR010074">
    <property type="entry name" value="PRibForGlyAmidine_synth_PurL"/>
</dbReference>
<dbReference type="SUPFAM" id="SSF56042">
    <property type="entry name" value="PurM C-terminal domain-like"/>
    <property type="match status" value="1"/>
</dbReference>
<dbReference type="STRING" id="156892.BM477_01500"/>
<dbReference type="InterPro" id="IPR036921">
    <property type="entry name" value="PurM-like_N_sf"/>
</dbReference>
<dbReference type="GO" id="GO:0006189">
    <property type="term" value="P:'de novo' IMP biosynthetic process"/>
    <property type="evidence" value="ECO:0007669"/>
    <property type="project" value="InterPro"/>
</dbReference>
<dbReference type="InterPro" id="IPR036676">
    <property type="entry name" value="PurM-like_C_sf"/>
</dbReference>
<dbReference type="Gene3D" id="3.30.1330.10">
    <property type="entry name" value="PurM-like, N-terminal domain"/>
    <property type="match status" value="1"/>
</dbReference>
<name>A0A1Q5PT06_9ACTO</name>
<dbReference type="RefSeq" id="WP_075360887.1">
    <property type="nucleotide sequence ID" value="NZ_MPDM01000001.1"/>
</dbReference>
<evidence type="ECO:0000256" key="1">
    <source>
        <dbReference type="SAM" id="MobiDB-lite"/>
    </source>
</evidence>
<dbReference type="Proteomes" id="UP000186465">
    <property type="component" value="Unassembled WGS sequence"/>
</dbReference>
<evidence type="ECO:0000259" key="2">
    <source>
        <dbReference type="Pfam" id="PF02769"/>
    </source>
</evidence>
<dbReference type="PANTHER" id="PTHR43555">
    <property type="entry name" value="PHOSPHORIBOSYLFORMYLGLYCINAMIDINE SYNTHASE SUBUNIT PURL"/>
    <property type="match status" value="1"/>
</dbReference>
<comment type="caution">
    <text evidence="3">The sequence shown here is derived from an EMBL/GenBank/DDBJ whole genome shotgun (WGS) entry which is preliminary data.</text>
</comment>
<dbReference type="EMBL" id="MPDM01000001">
    <property type="protein sequence ID" value="OKL50649.1"/>
    <property type="molecule type" value="Genomic_DNA"/>
</dbReference>
<dbReference type="SUPFAM" id="SSF55326">
    <property type="entry name" value="PurM N-terminal domain-like"/>
    <property type="match status" value="1"/>
</dbReference>
<reference evidence="4" key="1">
    <citation type="submission" date="2016-11" db="EMBL/GenBank/DDBJ databases">
        <title>Actinomyces gypaetusis sp. nov. isolated from Gypaetus barbatus in Qinghai Tibet Plateau China.</title>
        <authorList>
            <person name="Meng X."/>
        </authorList>
    </citation>
    <scope>NUCLEOTIDE SEQUENCE [LARGE SCALE GENOMIC DNA]</scope>
    <source>
        <strain evidence="4">DSM 15383</strain>
    </source>
</reference>
<gene>
    <name evidence="3" type="ORF">BM477_01500</name>
</gene>
<proteinExistence type="predicted"/>
<accession>A0A1Q5PT06</accession>
<dbReference type="AlphaFoldDB" id="A0A1Q5PT06"/>